<gene>
    <name evidence="1" type="ORF">S12H4_39303</name>
</gene>
<dbReference type="EMBL" id="BARW01023740">
    <property type="protein sequence ID" value="GAI99194.1"/>
    <property type="molecule type" value="Genomic_DNA"/>
</dbReference>
<accession>X1V3J2</accession>
<protein>
    <recommendedName>
        <fullName evidence="2">LamG-like jellyroll fold domain-containing protein</fullName>
    </recommendedName>
</protein>
<feature type="non-terminal residue" evidence="1">
    <location>
        <position position="265"/>
    </location>
</feature>
<feature type="non-terminal residue" evidence="1">
    <location>
        <position position="1"/>
    </location>
</feature>
<comment type="caution">
    <text evidence="1">The sequence shown here is derived from an EMBL/GenBank/DDBJ whole genome shotgun (WGS) entry which is preliminary data.</text>
</comment>
<proteinExistence type="predicted"/>
<evidence type="ECO:0008006" key="2">
    <source>
        <dbReference type="Google" id="ProtNLM"/>
    </source>
</evidence>
<name>X1V3J2_9ZZZZ</name>
<sequence>LWDARVYDRALSPEEIARLASIREPATPEDLPDKGLYLPARAGEMASPFEEPELRQFLRSTQHELTLADRDVAKLSMAGCGIYERVEPSVWQATGGFWVSGEASASAPMGARIVFVGWPEGEDVESSRTITRVCGEPLTLTKQPASFRAPVSVPESVAYGIVMLSVYDRREDPSELVGTTLQMSEPECETMEQETAGTAQAGAEGLASIKSREGLSLALDKDGRIAALYAGEDNIAGADIYPMSGWFVTDLAGDNLPIPLRGEVT</sequence>
<evidence type="ECO:0000313" key="1">
    <source>
        <dbReference type="EMBL" id="GAI99194.1"/>
    </source>
</evidence>
<dbReference type="AlphaFoldDB" id="X1V3J2"/>
<reference evidence="1" key="1">
    <citation type="journal article" date="2014" name="Front. Microbiol.">
        <title>High frequency of phylogenetically diverse reductive dehalogenase-homologous genes in deep subseafloor sedimentary metagenomes.</title>
        <authorList>
            <person name="Kawai M."/>
            <person name="Futagami T."/>
            <person name="Toyoda A."/>
            <person name="Takaki Y."/>
            <person name="Nishi S."/>
            <person name="Hori S."/>
            <person name="Arai W."/>
            <person name="Tsubouchi T."/>
            <person name="Morono Y."/>
            <person name="Uchiyama I."/>
            <person name="Ito T."/>
            <person name="Fujiyama A."/>
            <person name="Inagaki F."/>
            <person name="Takami H."/>
        </authorList>
    </citation>
    <scope>NUCLEOTIDE SEQUENCE</scope>
    <source>
        <strain evidence="1">Expedition CK06-06</strain>
    </source>
</reference>
<organism evidence="1">
    <name type="scientific">marine sediment metagenome</name>
    <dbReference type="NCBI Taxonomy" id="412755"/>
    <lineage>
        <taxon>unclassified sequences</taxon>
        <taxon>metagenomes</taxon>
        <taxon>ecological metagenomes</taxon>
    </lineage>
</organism>